<dbReference type="HOGENOM" id="CLU_3101812_0_0_10"/>
<proteinExistence type="predicted"/>
<accession>K5ZQG8</accession>
<organism evidence="1 2">
    <name type="scientific">Parabacteroides johnsonii CL02T12C29</name>
    <dbReference type="NCBI Taxonomy" id="999419"/>
    <lineage>
        <taxon>Bacteria</taxon>
        <taxon>Pseudomonadati</taxon>
        <taxon>Bacteroidota</taxon>
        <taxon>Bacteroidia</taxon>
        <taxon>Bacteroidales</taxon>
        <taxon>Tannerellaceae</taxon>
        <taxon>Parabacteroides</taxon>
    </lineage>
</organism>
<evidence type="ECO:0000313" key="1">
    <source>
        <dbReference type="EMBL" id="EKN13565.1"/>
    </source>
</evidence>
<dbReference type="AlphaFoldDB" id="K5ZQG8"/>
<dbReference type="Proteomes" id="UP000001218">
    <property type="component" value="Unassembled WGS sequence"/>
</dbReference>
<name>K5ZQG8_9BACT</name>
<reference evidence="1 2" key="1">
    <citation type="submission" date="2012-02" db="EMBL/GenBank/DDBJ databases">
        <title>The Genome Sequence of Parabacteroides johnsonii CL02T12C29.</title>
        <authorList>
            <consortium name="The Broad Institute Genome Sequencing Platform"/>
            <person name="Earl A."/>
            <person name="Ward D."/>
            <person name="Feldgarden M."/>
            <person name="Gevers D."/>
            <person name="Zitomersky N.L."/>
            <person name="Coyne M.J."/>
            <person name="Comstock L.E."/>
            <person name="Young S.K."/>
            <person name="Zeng Q."/>
            <person name="Gargeya S."/>
            <person name="Fitzgerald M."/>
            <person name="Haas B."/>
            <person name="Abouelleil A."/>
            <person name="Alvarado L."/>
            <person name="Arachchi H.M."/>
            <person name="Berlin A."/>
            <person name="Chapman S.B."/>
            <person name="Gearin G."/>
            <person name="Goldberg J."/>
            <person name="Griggs A."/>
            <person name="Gujja S."/>
            <person name="Hansen M."/>
            <person name="Heiman D."/>
            <person name="Howarth C."/>
            <person name="Larimer J."/>
            <person name="Lui A."/>
            <person name="MacDonald P.J.P."/>
            <person name="McCowen C."/>
            <person name="Montmayeur A."/>
            <person name="Murphy C."/>
            <person name="Neiman D."/>
            <person name="Pearson M."/>
            <person name="Priest M."/>
            <person name="Roberts A."/>
            <person name="Saif S."/>
            <person name="Shea T."/>
            <person name="Sisk P."/>
            <person name="Stolte C."/>
            <person name="Sykes S."/>
            <person name="Wortman J."/>
            <person name="Nusbaum C."/>
            <person name="Birren B."/>
        </authorList>
    </citation>
    <scope>NUCLEOTIDE SEQUENCE [LARGE SCALE GENOMIC DNA]</scope>
    <source>
        <strain evidence="1 2">CL02T12C29</strain>
    </source>
</reference>
<comment type="caution">
    <text evidence="1">The sequence shown here is derived from an EMBL/GenBank/DDBJ whole genome shotgun (WGS) entry which is preliminary data.</text>
</comment>
<sequence>MYIENFKFPTTFAFPLPPFFKVFPGNCITKHFLPQTFSPLFTYKNNLIKIRIIPNAFAL</sequence>
<dbReference type="EMBL" id="AGZP01000009">
    <property type="protein sequence ID" value="EKN13565.1"/>
    <property type="molecule type" value="Genomic_DNA"/>
</dbReference>
<gene>
    <name evidence="1" type="ORF">HMPREF1077_00867</name>
</gene>
<evidence type="ECO:0000313" key="2">
    <source>
        <dbReference type="Proteomes" id="UP000001218"/>
    </source>
</evidence>
<protein>
    <submittedName>
        <fullName evidence="1">Uncharacterized protein</fullName>
    </submittedName>
</protein>